<dbReference type="SUPFAM" id="SSF53474">
    <property type="entry name" value="alpha/beta-Hydrolases"/>
    <property type="match status" value="1"/>
</dbReference>
<evidence type="ECO:0000256" key="4">
    <source>
        <dbReference type="ARBA" id="ARBA00023140"/>
    </source>
</evidence>
<name>A0A6S6WFC0_9PLEO</name>
<evidence type="ECO:0000313" key="6">
    <source>
        <dbReference type="EMBL" id="CAE7217508.1"/>
    </source>
</evidence>
<evidence type="ECO:0000313" key="7">
    <source>
        <dbReference type="Proteomes" id="UP000472372"/>
    </source>
</evidence>
<keyword evidence="3" id="KW-0843">Virulence</keyword>
<comment type="similarity">
    <text evidence="2">Belongs to the AB hydrolase superfamily. AKT2 hydrolase family.</text>
</comment>
<dbReference type="Proteomes" id="UP000472372">
    <property type="component" value="Chromosome 11"/>
</dbReference>
<evidence type="ECO:0000259" key="5">
    <source>
        <dbReference type="Pfam" id="PF00561"/>
    </source>
</evidence>
<keyword evidence="6" id="KW-0378">Hydrolase</keyword>
<dbReference type="Pfam" id="PF00561">
    <property type="entry name" value="Abhydrolase_1"/>
    <property type="match status" value="1"/>
</dbReference>
<evidence type="ECO:0000256" key="1">
    <source>
        <dbReference type="ARBA" id="ARBA00004275"/>
    </source>
</evidence>
<sequence>MYQEHESMLLEDGRTFSYAIYGSPMPRQTIVYLHGFPSSRFEGKLWHSSCATRNVRLIAPDRPGHGISSFQVKRRILDFPSDVLALTEHLKIHQFYILGLSGGAPYVLACVKKIAKDRLLGATVVSGLYPAEFGSARTMLSSRMILWVAPWTPGLTATLLDGLMGKASRDSDPKLLEAIMSREIDHGHPGDQKAIKGPQNWPIFVAMTRESFQQGSEGASWEAKLNGSDWGFSLAQLSVGDNGVPLTLWHGLDDRNCPATMAQQAKDFMPGSVLRLKEGEGHVSFIFRDAHDILDDLLGQAESEEYIIPAIL</sequence>
<reference evidence="6" key="1">
    <citation type="submission" date="2021-02" db="EMBL/GenBank/DDBJ databases">
        <authorList>
            <person name="Syme A R."/>
            <person name="Syme A R."/>
            <person name="Moolhuijzen P."/>
        </authorList>
    </citation>
    <scope>NUCLEOTIDE SEQUENCE</scope>
    <source>
        <strain evidence="6">W1-1</strain>
    </source>
</reference>
<gene>
    <name evidence="6" type="ORF">PTTW11_10971</name>
</gene>
<dbReference type="InterPro" id="IPR000073">
    <property type="entry name" value="AB_hydrolase_1"/>
</dbReference>
<dbReference type="EMBL" id="HG992987">
    <property type="protein sequence ID" value="CAE7217508.1"/>
    <property type="molecule type" value="Genomic_DNA"/>
</dbReference>
<keyword evidence="4" id="KW-0576">Peroxisome</keyword>
<dbReference type="GO" id="GO:0016787">
    <property type="term" value="F:hydrolase activity"/>
    <property type="evidence" value="ECO:0007669"/>
    <property type="project" value="UniProtKB-KW"/>
</dbReference>
<comment type="subcellular location">
    <subcellularLocation>
        <location evidence="1">Peroxisome</location>
    </subcellularLocation>
</comment>
<dbReference type="PANTHER" id="PTHR45763:SF46">
    <property type="entry name" value="AB HYDROLASE-1 DOMAIN-CONTAINING PROTEIN"/>
    <property type="match status" value="1"/>
</dbReference>
<dbReference type="InterPro" id="IPR029058">
    <property type="entry name" value="AB_hydrolase_fold"/>
</dbReference>
<accession>A0A6S6WFC0</accession>
<dbReference type="AlphaFoldDB" id="A0A6S6WFC0"/>
<dbReference type="GO" id="GO:0005777">
    <property type="term" value="C:peroxisome"/>
    <property type="evidence" value="ECO:0007669"/>
    <property type="project" value="UniProtKB-SubCell"/>
</dbReference>
<dbReference type="Gene3D" id="3.40.50.1820">
    <property type="entry name" value="alpha/beta hydrolase"/>
    <property type="match status" value="1"/>
</dbReference>
<feature type="domain" description="AB hydrolase-1" evidence="5">
    <location>
        <begin position="29"/>
        <end position="288"/>
    </location>
</feature>
<organism evidence="6 7">
    <name type="scientific">Pyrenophora teres f. teres</name>
    <dbReference type="NCBI Taxonomy" id="97479"/>
    <lineage>
        <taxon>Eukaryota</taxon>
        <taxon>Fungi</taxon>
        <taxon>Dikarya</taxon>
        <taxon>Ascomycota</taxon>
        <taxon>Pezizomycotina</taxon>
        <taxon>Dothideomycetes</taxon>
        <taxon>Pleosporomycetidae</taxon>
        <taxon>Pleosporales</taxon>
        <taxon>Pleosporineae</taxon>
        <taxon>Pleosporaceae</taxon>
        <taxon>Pyrenophora</taxon>
    </lineage>
</organism>
<dbReference type="PANTHER" id="PTHR45763">
    <property type="entry name" value="HYDROLASE, ALPHA/BETA FOLD FAMILY PROTEIN, EXPRESSED-RELATED"/>
    <property type="match status" value="1"/>
</dbReference>
<evidence type="ECO:0000256" key="2">
    <source>
        <dbReference type="ARBA" id="ARBA00005668"/>
    </source>
</evidence>
<evidence type="ECO:0000256" key="3">
    <source>
        <dbReference type="ARBA" id="ARBA00023026"/>
    </source>
</evidence>
<proteinExistence type="inferred from homology"/>
<protein>
    <submittedName>
        <fullName evidence="6">Alpha beta hydrolase fold domain containing protein</fullName>
    </submittedName>
</protein>